<sequence length="454" mass="49325">MAEVSVDQQRLGGSRSDKAVPPFQDVQVDSSDQASATELNLPPVDRGKQAWLFLAACWVVEALTFGFGFSFGVFQNFYSTHEPFAGSSGIAAIGTTTTGLLYMGTPFVLVLCRLFPRWARWSTLVGLFVGCLSFIIMSFCNSVSQLIGAQGVLFGISGCVAYCPSTLYIDQWFDQRKGLAYGIVWSAGGVGGVVIPLLLEYLLGALGFQTAMRVWAGIFISSVFVAFFIRPRLPYPDGSRSRKAFNMRFIMSRRFILHQVVNFIQATGYYLPAIYLPTYASTVFGTSPFLSTLTIMISNITTTIGLVVMGFLSDKLRVTTCMLISAVGASVSVFVIWGLTTSLPLLYVFCVFYGVFGGSWPSVWPGIMREVAQMGDIEGYGDTDPVMVQGVLCIGRGLGNIISGPISNPLVSGMLWKGQVMGGYGSGYGVLIVYTGLTAFLSGTHFFWEKLSLR</sequence>
<comment type="caution">
    <text evidence="1">The sequence shown here is derived from an EMBL/GenBank/DDBJ whole genome shotgun (WGS) entry which is preliminary data.</text>
</comment>
<organism evidence="1 2">
    <name type="scientific">Hypoxylon rubiginosum</name>
    <dbReference type="NCBI Taxonomy" id="110542"/>
    <lineage>
        <taxon>Eukaryota</taxon>
        <taxon>Fungi</taxon>
        <taxon>Dikarya</taxon>
        <taxon>Ascomycota</taxon>
        <taxon>Pezizomycotina</taxon>
        <taxon>Sordariomycetes</taxon>
        <taxon>Xylariomycetidae</taxon>
        <taxon>Xylariales</taxon>
        <taxon>Hypoxylaceae</taxon>
        <taxon>Hypoxylon</taxon>
    </lineage>
</organism>
<gene>
    <name evidence="1" type="ORF">F4821DRAFT_152088</name>
</gene>
<evidence type="ECO:0000313" key="2">
    <source>
        <dbReference type="Proteomes" id="UP001497680"/>
    </source>
</evidence>
<name>A0ACC0CY89_9PEZI</name>
<keyword evidence="2" id="KW-1185">Reference proteome</keyword>
<protein>
    <submittedName>
        <fullName evidence="1">Major facilitator superfamily domain-containing protein</fullName>
    </submittedName>
</protein>
<dbReference type="Proteomes" id="UP001497680">
    <property type="component" value="Unassembled WGS sequence"/>
</dbReference>
<reference evidence="1 2" key="1">
    <citation type="journal article" date="2022" name="New Phytol.">
        <title>Ecological generalism drives hyperdiversity of secondary metabolite gene clusters in xylarialean endophytes.</title>
        <authorList>
            <person name="Franco M.E.E."/>
            <person name="Wisecaver J.H."/>
            <person name="Arnold A.E."/>
            <person name="Ju Y.M."/>
            <person name="Slot J.C."/>
            <person name="Ahrendt S."/>
            <person name="Moore L.P."/>
            <person name="Eastman K.E."/>
            <person name="Scott K."/>
            <person name="Konkel Z."/>
            <person name="Mondo S.J."/>
            <person name="Kuo A."/>
            <person name="Hayes R.D."/>
            <person name="Haridas S."/>
            <person name="Andreopoulos B."/>
            <person name="Riley R."/>
            <person name="LaButti K."/>
            <person name="Pangilinan J."/>
            <person name="Lipzen A."/>
            <person name="Amirebrahimi M."/>
            <person name="Yan J."/>
            <person name="Adam C."/>
            <person name="Keymanesh K."/>
            <person name="Ng V."/>
            <person name="Louie K."/>
            <person name="Northen T."/>
            <person name="Drula E."/>
            <person name="Henrissat B."/>
            <person name="Hsieh H.M."/>
            <person name="Youens-Clark K."/>
            <person name="Lutzoni F."/>
            <person name="Miadlikowska J."/>
            <person name="Eastwood D.C."/>
            <person name="Hamelin R.C."/>
            <person name="Grigoriev I.V."/>
            <person name="U'Ren J.M."/>
        </authorList>
    </citation>
    <scope>NUCLEOTIDE SEQUENCE [LARGE SCALE GENOMIC DNA]</scope>
    <source>
        <strain evidence="1 2">ER1909</strain>
    </source>
</reference>
<dbReference type="EMBL" id="MU394327">
    <property type="protein sequence ID" value="KAI6085253.1"/>
    <property type="molecule type" value="Genomic_DNA"/>
</dbReference>
<proteinExistence type="predicted"/>
<accession>A0ACC0CY89</accession>
<evidence type="ECO:0000313" key="1">
    <source>
        <dbReference type="EMBL" id="KAI6085253.1"/>
    </source>
</evidence>